<dbReference type="AlphaFoldDB" id="F0ZH17"/>
<evidence type="ECO:0000313" key="1">
    <source>
        <dbReference type="EMBL" id="EGC36752.1"/>
    </source>
</evidence>
<sequence>MNNNRNIFPKNLISYMIENTKFGELEAGFSKFIEPFRNNNTKEPLNDQFVMVDREGNQVVVEDHQNDDEIGEKNNQEVVGEHHGEYQSEPLPQQPIVGDEESFDQNGNPYIPLNEESNTNVQPKITKGDCFEVLFTSYLFLGCKKGYEFFGQYCSWIKEKLGAMAYSIISFFQSMGSMVLESASKLKKAMIKLSYVFRNIFRKVHPHSL</sequence>
<dbReference type="InParanoid" id="F0ZH17"/>
<dbReference type="GeneID" id="10504117"/>
<organism evidence="1 2">
    <name type="scientific">Dictyostelium purpureum</name>
    <name type="common">Slime mold</name>
    <dbReference type="NCBI Taxonomy" id="5786"/>
    <lineage>
        <taxon>Eukaryota</taxon>
        <taxon>Amoebozoa</taxon>
        <taxon>Evosea</taxon>
        <taxon>Eumycetozoa</taxon>
        <taxon>Dictyostelia</taxon>
        <taxon>Dictyosteliales</taxon>
        <taxon>Dictyosteliaceae</taxon>
        <taxon>Dictyostelium</taxon>
    </lineage>
</organism>
<dbReference type="Proteomes" id="UP000001064">
    <property type="component" value="Unassembled WGS sequence"/>
</dbReference>
<reference evidence="2" key="1">
    <citation type="journal article" date="2011" name="Genome Biol.">
        <title>Comparative genomics of the social amoebae Dictyostelium discoideum and Dictyostelium purpureum.</title>
        <authorList>
            <consortium name="US DOE Joint Genome Institute (JGI-PGF)"/>
            <person name="Sucgang R."/>
            <person name="Kuo A."/>
            <person name="Tian X."/>
            <person name="Salerno W."/>
            <person name="Parikh A."/>
            <person name="Feasley C.L."/>
            <person name="Dalin E."/>
            <person name="Tu H."/>
            <person name="Huang E."/>
            <person name="Barry K."/>
            <person name="Lindquist E."/>
            <person name="Shapiro H."/>
            <person name="Bruce D."/>
            <person name="Schmutz J."/>
            <person name="Salamov A."/>
            <person name="Fey P."/>
            <person name="Gaudet P."/>
            <person name="Anjard C."/>
            <person name="Babu M.M."/>
            <person name="Basu S."/>
            <person name="Bushmanova Y."/>
            <person name="van der Wel H."/>
            <person name="Katoh-Kurasawa M."/>
            <person name="Dinh C."/>
            <person name="Coutinho P.M."/>
            <person name="Saito T."/>
            <person name="Elias M."/>
            <person name="Schaap P."/>
            <person name="Kay R.R."/>
            <person name="Henrissat B."/>
            <person name="Eichinger L."/>
            <person name="Rivero F."/>
            <person name="Putnam N.H."/>
            <person name="West C.M."/>
            <person name="Loomis W.F."/>
            <person name="Chisholm R.L."/>
            <person name="Shaulsky G."/>
            <person name="Strassmann J.E."/>
            <person name="Queller D.C."/>
            <person name="Kuspa A."/>
            <person name="Grigoriev I.V."/>
        </authorList>
    </citation>
    <scope>NUCLEOTIDE SEQUENCE [LARGE SCALE GENOMIC DNA]</scope>
    <source>
        <strain evidence="2">QSDP1</strain>
    </source>
</reference>
<protein>
    <submittedName>
        <fullName evidence="1">Uncharacterized protein</fullName>
    </submittedName>
</protein>
<dbReference type="KEGG" id="dpp:DICPUDRAFT_150707"/>
<dbReference type="RefSeq" id="XP_003286698.1">
    <property type="nucleotide sequence ID" value="XM_003286650.1"/>
</dbReference>
<dbReference type="VEuPathDB" id="AmoebaDB:DICPUDRAFT_150707"/>
<accession>F0ZH17</accession>
<proteinExistence type="predicted"/>
<name>F0ZH17_DICPU</name>
<keyword evidence="2" id="KW-1185">Reference proteome</keyword>
<gene>
    <name evidence="1" type="ORF">DICPUDRAFT_150707</name>
</gene>
<dbReference type="EMBL" id="GL871017">
    <property type="protein sequence ID" value="EGC36752.1"/>
    <property type="molecule type" value="Genomic_DNA"/>
</dbReference>
<evidence type="ECO:0000313" key="2">
    <source>
        <dbReference type="Proteomes" id="UP000001064"/>
    </source>
</evidence>